<keyword evidence="9" id="KW-1133">Transmembrane helix</keyword>
<evidence type="ECO:0000256" key="4">
    <source>
        <dbReference type="ARBA" id="ARBA00022921"/>
    </source>
</evidence>
<keyword evidence="5 8" id="KW-0799">Topoisomerase</keyword>
<dbReference type="OrthoDB" id="5271at10239"/>
<dbReference type="InterPro" id="IPR027362">
    <property type="entry name" value="TopoI_C"/>
</dbReference>
<dbReference type="InterPro" id="IPR014711">
    <property type="entry name" value="TopoI_cat_a-hlx-sub_euk"/>
</dbReference>
<dbReference type="GO" id="GO:0003917">
    <property type="term" value="F:DNA topoisomerase type I (single strand cut, ATP-independent) activity"/>
    <property type="evidence" value="ECO:0007669"/>
    <property type="project" value="UniProtKB-UniRule"/>
</dbReference>
<dbReference type="Proteomes" id="UP000792220">
    <property type="component" value="Genome"/>
</dbReference>
<dbReference type="Gene3D" id="1.20.120.380">
    <property type="entry name" value="Type 1-topoisomerase catalytic fragment, domain 2"/>
    <property type="match status" value="1"/>
</dbReference>
<evidence type="ECO:0000313" key="12">
    <source>
        <dbReference type="EMBL" id="CCU55663.1"/>
    </source>
</evidence>
<organism evidence="12 13">
    <name type="scientific">Choristoneura biennis entomopoxvirus</name>
    <name type="common">CbEPV</name>
    <dbReference type="NCBI Taxonomy" id="10288"/>
    <lineage>
        <taxon>Viruses</taxon>
        <taxon>Varidnaviria</taxon>
        <taxon>Bamfordvirae</taxon>
        <taxon>Nucleocytoviricota</taxon>
        <taxon>Pokkesviricetes</taxon>
        <taxon>Chitovirales</taxon>
        <taxon>Poxviridae</taxon>
        <taxon>Entomopoxvirinae</taxon>
        <taxon>Betaentomopoxvirus</taxon>
        <taxon>Betaentomopoxvirus cbiennis</taxon>
    </lineage>
</organism>
<evidence type="ECO:0000313" key="13">
    <source>
        <dbReference type="Proteomes" id="UP000792220"/>
    </source>
</evidence>
<keyword evidence="4" id="KW-0426">Late protein</keyword>
<evidence type="ECO:0000256" key="3">
    <source>
        <dbReference type="ARBA" id="ARBA00012891"/>
    </source>
</evidence>
<dbReference type="InterPro" id="IPR001631">
    <property type="entry name" value="TopoI"/>
</dbReference>
<dbReference type="PROSITE" id="PS52038">
    <property type="entry name" value="TOPO_IB_2"/>
    <property type="match status" value="1"/>
</dbReference>
<dbReference type="SUPFAM" id="SSF56349">
    <property type="entry name" value="DNA breaking-rejoining enzymes"/>
    <property type="match status" value="1"/>
</dbReference>
<evidence type="ECO:0000256" key="7">
    <source>
        <dbReference type="ARBA" id="ARBA00023235"/>
    </source>
</evidence>
<evidence type="ECO:0000259" key="10">
    <source>
        <dbReference type="Pfam" id="PF01028"/>
    </source>
</evidence>
<comment type="similarity">
    <text evidence="2 8">Belongs to the type IB topoisomerase family.</text>
</comment>
<dbReference type="Gene3D" id="3.30.66.10">
    <property type="entry name" value="DNA topoisomerase I domain"/>
    <property type="match status" value="1"/>
</dbReference>
<keyword evidence="6 8" id="KW-0238">DNA-binding</keyword>
<dbReference type="RefSeq" id="YP_008004165.1">
    <property type="nucleotide sequence ID" value="NC_021248.1"/>
</dbReference>
<dbReference type="KEGG" id="vg:15613085"/>
<dbReference type="SUPFAM" id="SSF55869">
    <property type="entry name" value="DNA topoisomerase I domain"/>
    <property type="match status" value="1"/>
</dbReference>
<gene>
    <name evidence="12" type="ORF">CHBEV_095</name>
</gene>
<dbReference type="InterPro" id="IPR013500">
    <property type="entry name" value="TopoI_cat_euk"/>
</dbReference>
<dbReference type="GeneID" id="15613085"/>
<keyword evidence="7 8" id="KW-0413">Isomerase</keyword>
<keyword evidence="13" id="KW-1185">Reference proteome</keyword>
<dbReference type="PRINTS" id="PR00416">
    <property type="entry name" value="EUTPISMRASEI"/>
</dbReference>
<dbReference type="InterPro" id="IPR035447">
    <property type="entry name" value="DNA_topo_I_N_sf"/>
</dbReference>
<dbReference type="InterPro" id="IPR011010">
    <property type="entry name" value="DNA_brk_join_enz"/>
</dbReference>
<proteinExistence type="inferred from homology"/>
<sequence>MKKKYNNAYKIIDQKIYNSDSEEIIDKELNNIIDKYKPPKHLNNIELIAKTVDEADNGIIYIGCDNKNKKQYIYGINYIKKRRNDRIKIFLKVESKIPKIEKFINKELSVFKKNSTKSSYTYITDKMIFAIILLVEMCFFIRTGKKKYLDDNETIGLLTLQKNNFIIEDDVIYINFKGKLSQNQNFSILYNEHILIYNMIKILYNKTEDFIFKNSDNIIFNESKLYSMIKQFNINLKDIRTFGVNRVLIQELWKNVRDIDIIDIRHKDIKKIISEVVKRTANIIGHTPTISKNSYIVDELRSIIDKDTINKAKDMSFDEYYKYIVNKLKDLSG</sequence>
<evidence type="ECO:0000256" key="1">
    <source>
        <dbReference type="ARBA" id="ARBA00000213"/>
    </source>
</evidence>
<keyword evidence="9" id="KW-0472">Membrane</keyword>
<keyword evidence="9" id="KW-0812">Transmembrane</keyword>
<evidence type="ECO:0000259" key="11">
    <source>
        <dbReference type="Pfam" id="PF09266"/>
    </source>
</evidence>
<evidence type="ECO:0000256" key="8">
    <source>
        <dbReference type="PROSITE-ProRule" id="PRU01382"/>
    </source>
</evidence>
<dbReference type="Gene3D" id="3.90.15.10">
    <property type="entry name" value="Topoisomerase I, Chain A, domain 3"/>
    <property type="match status" value="1"/>
</dbReference>
<dbReference type="InterPro" id="IPR015346">
    <property type="entry name" value="TopoI_N_vir"/>
</dbReference>
<evidence type="ECO:0000256" key="6">
    <source>
        <dbReference type="ARBA" id="ARBA00023125"/>
    </source>
</evidence>
<feature type="transmembrane region" description="Helical" evidence="9">
    <location>
        <begin position="127"/>
        <end position="144"/>
    </location>
</feature>
<dbReference type="EC" id="5.6.2.1" evidence="3"/>
<accession>A0A916NXN0</accession>
<feature type="domain" description="DNA topoisomerase I N-terminal viral" evidence="11">
    <location>
        <begin position="16"/>
        <end position="63"/>
    </location>
</feature>
<name>A0A916NXN0_CBEPV</name>
<dbReference type="GO" id="GO:0003677">
    <property type="term" value="F:DNA binding"/>
    <property type="evidence" value="ECO:0007669"/>
    <property type="project" value="UniProtKB-UniRule"/>
</dbReference>
<dbReference type="Pfam" id="PF01028">
    <property type="entry name" value="Topoisom_I"/>
    <property type="match status" value="1"/>
</dbReference>
<feature type="domain" description="DNA topoisomerase I catalytic core eukaryotic-type" evidence="10">
    <location>
        <begin position="122"/>
        <end position="296"/>
    </location>
</feature>
<protein>
    <recommendedName>
        <fullName evidence="3">DNA topoisomerase</fullName>
        <ecNumber evidence="3">5.6.2.1</ecNumber>
    </recommendedName>
</protein>
<dbReference type="EMBL" id="HF679132">
    <property type="protein sequence ID" value="CCU55663.1"/>
    <property type="molecule type" value="Genomic_DNA"/>
</dbReference>
<evidence type="ECO:0000256" key="9">
    <source>
        <dbReference type="SAM" id="Phobius"/>
    </source>
</evidence>
<reference evidence="12" key="1">
    <citation type="journal article" date="2013" name="J. Virol.">
        <title>New Insights into the Evolution of Entomopoxvirinae from the Complete Genome Sequences of Four Entomopoxviruses Infecting Adoxophyes honmai, Choristoneura biennis, Choristoneura rosaceana, and Mythimna separata.</title>
        <authorList>
            <person name="Theze J."/>
            <person name="Takatsuka J."/>
            <person name="Li Z."/>
            <person name="Gallais J."/>
            <person name="Doucet D."/>
            <person name="Arif B."/>
            <person name="Nakai M."/>
            <person name="Herniou E.A."/>
        </authorList>
    </citation>
    <scope>NUCLEOTIDE SEQUENCE</scope>
</reference>
<evidence type="ECO:0000256" key="5">
    <source>
        <dbReference type="ARBA" id="ARBA00023029"/>
    </source>
</evidence>
<comment type="catalytic activity">
    <reaction evidence="1 8">
        <text>ATP-independent breakage of single-stranded DNA, followed by passage and rejoining.</text>
        <dbReference type="EC" id="5.6.2.1"/>
    </reaction>
</comment>
<evidence type="ECO:0000256" key="2">
    <source>
        <dbReference type="ARBA" id="ARBA00006645"/>
    </source>
</evidence>
<organismHost>
    <name type="scientific">Choristoneura fumiferana</name>
    <name type="common">Spruce budworm moth</name>
    <name type="synonym">Archips fumiferana</name>
    <dbReference type="NCBI Taxonomy" id="7141"/>
</organismHost>
<dbReference type="Pfam" id="PF09266">
    <property type="entry name" value="VirDNA-topo-I_N"/>
    <property type="match status" value="1"/>
</dbReference>
<feature type="active site" description="O-(3'-phospho-DNA)-tyrosine intermediate" evidence="8">
    <location>
        <position position="295"/>
    </location>
</feature>
<dbReference type="GO" id="GO:0006265">
    <property type="term" value="P:DNA topological change"/>
    <property type="evidence" value="ECO:0007669"/>
    <property type="project" value="UniProtKB-UniRule"/>
</dbReference>